<organism evidence="1 2">
    <name type="scientific">Litoribacillus peritrichatus</name>
    <dbReference type="NCBI Taxonomy" id="718191"/>
    <lineage>
        <taxon>Bacteria</taxon>
        <taxon>Pseudomonadati</taxon>
        <taxon>Pseudomonadota</taxon>
        <taxon>Gammaproteobacteria</taxon>
        <taxon>Oceanospirillales</taxon>
        <taxon>Oceanospirillaceae</taxon>
        <taxon>Litoribacillus</taxon>
    </lineage>
</organism>
<name>A0ABP7MCZ2_9GAMM</name>
<dbReference type="Proteomes" id="UP001501565">
    <property type="component" value="Unassembled WGS sequence"/>
</dbReference>
<dbReference type="Gene3D" id="3.40.50.360">
    <property type="match status" value="1"/>
</dbReference>
<dbReference type="InterPro" id="IPR029039">
    <property type="entry name" value="Flavoprotein-like_sf"/>
</dbReference>
<sequence>MSKKLLIVYHAPSPNTRMLVEALSLTNDPTEYQLSIVAVPALECQPPDVLSSDAIILFTPENLGYMSGGMKDFFDRNYYPCLEKTQGMPFSFVIRAGHDGTGTRKAIETITTGLRWRVVQEPITCRGDFEAGFIDQCEELGQAMAISLEAGII</sequence>
<evidence type="ECO:0000313" key="2">
    <source>
        <dbReference type="Proteomes" id="UP001501565"/>
    </source>
</evidence>
<reference evidence="2" key="1">
    <citation type="journal article" date="2019" name="Int. J. Syst. Evol. Microbiol.">
        <title>The Global Catalogue of Microorganisms (GCM) 10K type strain sequencing project: providing services to taxonomists for standard genome sequencing and annotation.</title>
        <authorList>
            <consortium name="The Broad Institute Genomics Platform"/>
            <consortium name="The Broad Institute Genome Sequencing Center for Infectious Disease"/>
            <person name="Wu L."/>
            <person name="Ma J."/>
        </authorList>
    </citation>
    <scope>NUCLEOTIDE SEQUENCE [LARGE SCALE GENOMIC DNA]</scope>
    <source>
        <strain evidence="2">JCM 17551</strain>
    </source>
</reference>
<evidence type="ECO:0000313" key="1">
    <source>
        <dbReference type="EMBL" id="GAA3919977.1"/>
    </source>
</evidence>
<dbReference type="SUPFAM" id="SSF52218">
    <property type="entry name" value="Flavoproteins"/>
    <property type="match status" value="1"/>
</dbReference>
<comment type="caution">
    <text evidence="1">The sequence shown here is derived from an EMBL/GenBank/DDBJ whole genome shotgun (WGS) entry which is preliminary data.</text>
</comment>
<dbReference type="RefSeq" id="WP_344796961.1">
    <property type="nucleotide sequence ID" value="NZ_BAABBN010000004.1"/>
</dbReference>
<accession>A0ABP7MCZ2</accession>
<proteinExistence type="predicted"/>
<dbReference type="EMBL" id="BAABBN010000004">
    <property type="protein sequence ID" value="GAA3919977.1"/>
    <property type="molecule type" value="Genomic_DNA"/>
</dbReference>
<keyword evidence="2" id="KW-1185">Reference proteome</keyword>
<gene>
    <name evidence="1" type="ORF">GCM10022277_14400</name>
</gene>
<protein>
    <submittedName>
        <fullName evidence="1">NAD(P)H-dependent oxidoreductase</fullName>
    </submittedName>
</protein>